<name>A0A1V6SSF1_9EURO</name>
<dbReference type="STRING" id="254877.A0A1V6SSF1"/>
<proteinExistence type="predicted"/>
<reference evidence="3" key="1">
    <citation type="journal article" date="2017" name="Nat. Microbiol.">
        <title>Global analysis of biosynthetic gene clusters reveals vast potential of secondary metabolite production in Penicillium species.</title>
        <authorList>
            <person name="Nielsen J.C."/>
            <person name="Grijseels S."/>
            <person name="Prigent S."/>
            <person name="Ji B."/>
            <person name="Dainat J."/>
            <person name="Nielsen K.F."/>
            <person name="Frisvad J.C."/>
            <person name="Workman M."/>
            <person name="Nielsen J."/>
        </authorList>
    </citation>
    <scope>NUCLEOTIDE SEQUENCE [LARGE SCALE GENOMIC DNA]</scope>
    <source>
        <strain evidence="3">IBT 14082</strain>
    </source>
</reference>
<feature type="region of interest" description="Disordered" evidence="1">
    <location>
        <begin position="1"/>
        <end position="31"/>
    </location>
</feature>
<dbReference type="Proteomes" id="UP000191342">
    <property type="component" value="Unassembled WGS sequence"/>
</dbReference>
<feature type="region of interest" description="Disordered" evidence="1">
    <location>
        <begin position="171"/>
        <end position="329"/>
    </location>
</feature>
<protein>
    <submittedName>
        <fullName evidence="2">Uncharacterized protein</fullName>
    </submittedName>
</protein>
<gene>
    <name evidence="2" type="ORF">PENFLA_c027G01562</name>
</gene>
<feature type="compositionally biased region" description="Basic residues" evidence="1">
    <location>
        <begin position="311"/>
        <end position="329"/>
    </location>
</feature>
<feature type="compositionally biased region" description="Basic and acidic residues" evidence="1">
    <location>
        <begin position="290"/>
        <end position="310"/>
    </location>
</feature>
<evidence type="ECO:0000313" key="2">
    <source>
        <dbReference type="EMBL" id="OQE16599.1"/>
    </source>
</evidence>
<organism evidence="2 3">
    <name type="scientific">Penicillium flavigenum</name>
    <dbReference type="NCBI Taxonomy" id="254877"/>
    <lineage>
        <taxon>Eukaryota</taxon>
        <taxon>Fungi</taxon>
        <taxon>Dikarya</taxon>
        <taxon>Ascomycota</taxon>
        <taxon>Pezizomycotina</taxon>
        <taxon>Eurotiomycetes</taxon>
        <taxon>Eurotiomycetidae</taxon>
        <taxon>Eurotiales</taxon>
        <taxon>Aspergillaceae</taxon>
        <taxon>Penicillium</taxon>
    </lineage>
</organism>
<dbReference type="EMBL" id="MLQL01000027">
    <property type="protein sequence ID" value="OQE16599.1"/>
    <property type="molecule type" value="Genomic_DNA"/>
</dbReference>
<comment type="caution">
    <text evidence="2">The sequence shown here is derived from an EMBL/GenBank/DDBJ whole genome shotgun (WGS) entry which is preliminary data.</text>
</comment>
<sequence length="329" mass="37877">MGVSGSTLSGRPLRMQAQSVDPSDALPTEGPLRDAFGEYTIVTEKFNQPYRTKRDWYCKHKYAQYGSNDSYHYVHLDGWYFSQNPDGSKEHINPTLKQASYTPPGSDSPIDCADEVDWEELNEIPDLCIARAVITHMHMEEFMQKIKRQEKTTIYNDIAKKRRKCAQLLKGKESPGITEDEAEETDCETEESSDEEELAEARDENQQTTDEEEVRTPQGIMAQRMTPMPEEQLSRTMTMTPMSDLTSDNESIEEPLHPRETEGRYSQKRQANEMEDSEDGTPRTPASKRGNMDRRDGTGFTVAEKEERKRMANRKKRTRAKAKRARVRF</sequence>
<dbReference type="AlphaFoldDB" id="A0A1V6SSF1"/>
<evidence type="ECO:0000256" key="1">
    <source>
        <dbReference type="SAM" id="MobiDB-lite"/>
    </source>
</evidence>
<evidence type="ECO:0000313" key="3">
    <source>
        <dbReference type="Proteomes" id="UP000191342"/>
    </source>
</evidence>
<accession>A0A1V6SSF1</accession>
<dbReference type="OrthoDB" id="4359575at2759"/>
<keyword evidence="3" id="KW-1185">Reference proteome</keyword>
<feature type="compositionally biased region" description="Basic and acidic residues" evidence="1">
    <location>
        <begin position="254"/>
        <end position="265"/>
    </location>
</feature>
<feature type="compositionally biased region" description="Polar residues" evidence="1">
    <location>
        <begin position="234"/>
        <end position="249"/>
    </location>
</feature>
<feature type="compositionally biased region" description="Acidic residues" evidence="1">
    <location>
        <begin position="178"/>
        <end position="198"/>
    </location>
</feature>